<evidence type="ECO:0000256" key="9">
    <source>
        <dbReference type="SAM" id="Phobius"/>
    </source>
</evidence>
<dbReference type="EMBL" id="MGIV01000008">
    <property type="protein sequence ID" value="OGM95346.1"/>
    <property type="molecule type" value="Genomic_DNA"/>
</dbReference>
<dbReference type="InterPro" id="IPR017927">
    <property type="entry name" value="FAD-bd_FR_type"/>
</dbReference>
<dbReference type="PROSITE" id="PS51384">
    <property type="entry name" value="FAD_FR"/>
    <property type="match status" value="1"/>
</dbReference>
<feature type="transmembrane region" description="Helical" evidence="9">
    <location>
        <begin position="75"/>
        <end position="92"/>
    </location>
</feature>
<keyword evidence="7" id="KW-0408">Iron</keyword>
<keyword evidence="4" id="KW-0479">Metal-binding</keyword>
<dbReference type="CDD" id="cd00322">
    <property type="entry name" value="FNR_like"/>
    <property type="match status" value="1"/>
</dbReference>
<dbReference type="GO" id="GO:0046872">
    <property type="term" value="F:metal ion binding"/>
    <property type="evidence" value="ECO:0007669"/>
    <property type="project" value="UniProtKB-KW"/>
</dbReference>
<evidence type="ECO:0000256" key="7">
    <source>
        <dbReference type="ARBA" id="ARBA00023004"/>
    </source>
</evidence>
<evidence type="ECO:0000256" key="1">
    <source>
        <dbReference type="ARBA" id="ARBA00001974"/>
    </source>
</evidence>
<dbReference type="PROSITE" id="PS51257">
    <property type="entry name" value="PROKAR_LIPOPROTEIN"/>
    <property type="match status" value="1"/>
</dbReference>
<proteinExistence type="predicted"/>
<name>A0A1F8E3E0_9BACT</name>
<dbReference type="AlphaFoldDB" id="A0A1F8E3E0"/>
<keyword evidence="8" id="KW-0411">Iron-sulfur</keyword>
<dbReference type="SUPFAM" id="SSF52343">
    <property type="entry name" value="Ferredoxin reductase-like, C-terminal NADP-linked domain"/>
    <property type="match status" value="1"/>
</dbReference>
<dbReference type="PANTHER" id="PTHR47354">
    <property type="entry name" value="NADH OXIDOREDUCTASE HCR"/>
    <property type="match status" value="1"/>
</dbReference>
<keyword evidence="9" id="KW-0472">Membrane</keyword>
<comment type="caution">
    <text evidence="11">The sequence shown here is derived from an EMBL/GenBank/DDBJ whole genome shotgun (WGS) entry which is preliminary data.</text>
</comment>
<dbReference type="PRINTS" id="PR00410">
    <property type="entry name" value="PHEHYDRXLASE"/>
</dbReference>
<dbReference type="GO" id="GO:0051537">
    <property type="term" value="F:2 iron, 2 sulfur cluster binding"/>
    <property type="evidence" value="ECO:0007669"/>
    <property type="project" value="UniProtKB-KW"/>
</dbReference>
<dbReference type="Gene3D" id="3.40.50.80">
    <property type="entry name" value="Nucleotide-binding domain of ferredoxin-NADP reductase (FNR) module"/>
    <property type="match status" value="1"/>
</dbReference>
<protein>
    <recommendedName>
        <fullName evidence="10">FAD-binding FR-type domain-containing protein</fullName>
    </recommendedName>
</protein>
<feature type="transmembrane region" description="Helical" evidence="9">
    <location>
        <begin position="229"/>
        <end position="246"/>
    </location>
</feature>
<accession>A0A1F8E3E0</accession>
<evidence type="ECO:0000256" key="5">
    <source>
        <dbReference type="ARBA" id="ARBA00022827"/>
    </source>
</evidence>
<evidence type="ECO:0000256" key="3">
    <source>
        <dbReference type="ARBA" id="ARBA00022714"/>
    </source>
</evidence>
<dbReference type="SUPFAM" id="SSF63380">
    <property type="entry name" value="Riboflavin synthase domain-like"/>
    <property type="match status" value="1"/>
</dbReference>
<gene>
    <name evidence="11" type="ORF">A2610_02560</name>
</gene>
<dbReference type="Pfam" id="PF00175">
    <property type="entry name" value="NAD_binding_1"/>
    <property type="match status" value="1"/>
</dbReference>
<sequence>MKTFIDNLLGRVTMYRLMLYYLSALLIASIGCSLAGVIPYDAGDIVGTVVLLGVFSYLFNWFFATLFRAKQNPESRFITALILAFIIGPVFVAGGGALVLFVAAFVAMGAKYLLAYKKMHVFNPAIVGALSVALVFNYGSSWWVGSPYLVPVILIGGLLVAYKIQRLAMVASFMGVFLASVVLVMGVTWRSFDVALNTLAHPWMFAPALFFAFVMLVEPLTSPQKRNVQYYYAALVGVLVVAYGYFTGTAPYAFELALLSGNIFNRAFSFDPRAVLTLRKREDVANNTTSFWFEPSHPISFVPGQFMQWELPHRHPDDRGVRRFFTICSSPTEQRVMLTTKFSEPSSTFKTTLRAMQEQDEIVTMHVAGEFTLPNDDGTTPCVFIAGGIGVTPFRSMIRYMLDKKISRPITLLYSNKTASDIAFKPIFDEAALAGWLKPVYTVTDTAPYGWKGRIGYITADMIKEEVPEYMNNLFYVSGPQPMVAAFQKMLGEMGVPSDRIKTDFFPGYTETHQATG</sequence>
<keyword evidence="9" id="KW-0812">Transmembrane</keyword>
<keyword evidence="6" id="KW-0560">Oxidoreductase</keyword>
<evidence type="ECO:0000313" key="11">
    <source>
        <dbReference type="EMBL" id="OGM95346.1"/>
    </source>
</evidence>
<dbReference type="InterPro" id="IPR050415">
    <property type="entry name" value="MRET"/>
</dbReference>
<feature type="transmembrane region" description="Helical" evidence="9">
    <location>
        <begin position="167"/>
        <end position="187"/>
    </location>
</feature>
<dbReference type="InterPro" id="IPR001433">
    <property type="entry name" value="OxRdtase_FAD/NAD-bd"/>
</dbReference>
<dbReference type="InterPro" id="IPR039261">
    <property type="entry name" value="FNR_nucleotide-bd"/>
</dbReference>
<dbReference type="InterPro" id="IPR017938">
    <property type="entry name" value="Riboflavin_synthase-like_b-brl"/>
</dbReference>
<dbReference type="Proteomes" id="UP000179057">
    <property type="component" value="Unassembled WGS sequence"/>
</dbReference>
<feature type="transmembrane region" description="Helical" evidence="9">
    <location>
        <begin position="45"/>
        <end position="63"/>
    </location>
</feature>
<keyword evidence="3" id="KW-0001">2Fe-2S</keyword>
<feature type="domain" description="FAD-binding FR-type" evidence="10">
    <location>
        <begin position="271"/>
        <end position="374"/>
    </location>
</feature>
<comment type="cofactor">
    <cofactor evidence="1">
        <name>FAD</name>
        <dbReference type="ChEBI" id="CHEBI:57692"/>
    </cofactor>
</comment>
<evidence type="ECO:0000313" key="12">
    <source>
        <dbReference type="Proteomes" id="UP000179057"/>
    </source>
</evidence>
<dbReference type="GO" id="GO:0016491">
    <property type="term" value="F:oxidoreductase activity"/>
    <property type="evidence" value="ECO:0007669"/>
    <property type="project" value="UniProtKB-KW"/>
</dbReference>
<reference evidence="11 12" key="1">
    <citation type="journal article" date="2016" name="Nat. Commun.">
        <title>Thousands of microbial genomes shed light on interconnected biogeochemical processes in an aquifer system.</title>
        <authorList>
            <person name="Anantharaman K."/>
            <person name="Brown C.T."/>
            <person name="Hug L.A."/>
            <person name="Sharon I."/>
            <person name="Castelle C.J."/>
            <person name="Probst A.J."/>
            <person name="Thomas B.C."/>
            <person name="Singh A."/>
            <person name="Wilkins M.J."/>
            <person name="Karaoz U."/>
            <person name="Brodie E.L."/>
            <person name="Williams K.H."/>
            <person name="Hubbard S.S."/>
            <person name="Banfield J.F."/>
        </authorList>
    </citation>
    <scope>NUCLEOTIDE SEQUENCE [LARGE SCALE GENOMIC DNA]</scope>
</reference>
<dbReference type="Gene3D" id="2.40.30.10">
    <property type="entry name" value="Translation factors"/>
    <property type="match status" value="1"/>
</dbReference>
<dbReference type="PANTHER" id="PTHR47354:SF6">
    <property type="entry name" value="NADH OXIDOREDUCTASE HCR"/>
    <property type="match status" value="1"/>
</dbReference>
<feature type="transmembrane region" description="Helical" evidence="9">
    <location>
        <begin position="145"/>
        <end position="162"/>
    </location>
</feature>
<keyword evidence="9" id="KW-1133">Transmembrane helix</keyword>
<evidence type="ECO:0000256" key="2">
    <source>
        <dbReference type="ARBA" id="ARBA00022630"/>
    </source>
</evidence>
<evidence type="ECO:0000256" key="6">
    <source>
        <dbReference type="ARBA" id="ARBA00023002"/>
    </source>
</evidence>
<keyword evidence="2" id="KW-0285">Flavoprotein</keyword>
<feature type="transmembrane region" description="Helical" evidence="9">
    <location>
        <begin position="20"/>
        <end position="39"/>
    </location>
</feature>
<evidence type="ECO:0000256" key="4">
    <source>
        <dbReference type="ARBA" id="ARBA00022723"/>
    </source>
</evidence>
<keyword evidence="5" id="KW-0274">FAD</keyword>
<organism evidence="11 12">
    <name type="scientific">Candidatus Wolfebacteria bacterium RIFOXYD1_FULL_48_65</name>
    <dbReference type="NCBI Taxonomy" id="1802561"/>
    <lineage>
        <taxon>Bacteria</taxon>
        <taxon>Candidatus Wolfeibacteriota</taxon>
    </lineage>
</organism>
<feature type="transmembrane region" description="Helical" evidence="9">
    <location>
        <begin position="199"/>
        <end position="217"/>
    </location>
</feature>
<evidence type="ECO:0000256" key="8">
    <source>
        <dbReference type="ARBA" id="ARBA00023014"/>
    </source>
</evidence>
<evidence type="ECO:0000259" key="10">
    <source>
        <dbReference type="PROSITE" id="PS51384"/>
    </source>
</evidence>